<dbReference type="PANTHER" id="PTHR43531:SF14">
    <property type="entry name" value="METHYL-ACCEPTING CHEMOTAXIS PROTEIN I-RELATED"/>
    <property type="match status" value="1"/>
</dbReference>
<dbReference type="PANTHER" id="PTHR43531">
    <property type="entry name" value="PROTEIN ICFG"/>
    <property type="match status" value="1"/>
</dbReference>
<keyword evidence="4 6" id="KW-0807">Transducer</keyword>
<comment type="caution">
    <text evidence="10">The sequence shown here is derived from an EMBL/GenBank/DDBJ whole genome shotgun (WGS) entry which is preliminary data.</text>
</comment>
<reference evidence="10" key="1">
    <citation type="submission" date="2021-05" db="EMBL/GenBank/DDBJ databases">
        <title>First report of NDM-5 and VEB-6 producing Proteus mirabilis isolated from blood of a sepsis patient in Kolkata, India.</title>
        <authorList>
            <person name="Halder G."/>
            <person name="Chaudhuri B."/>
            <person name="Dutta S."/>
        </authorList>
    </citation>
    <scope>NUCLEOTIDE SEQUENCE [LARGE SCALE GENOMIC DNA]</scope>
    <source>
        <strain evidence="10">7049</strain>
    </source>
</reference>
<sequence length="386" mass="42669">MIFAFIFMSVFILFTVFVMLWIRHHIVLRIKQVIDYMSDISQGNLLENSTIKAKGNNEIDQLINGIQYMRSELSLIVNAIRGTSHHIYNGVQELSAGNNDLSSRTQEQASALEETASSMEQLTATVKIILKVLVKYHTLSIKPLILPVKGDVTHRMVKTMNDIAQSSQKIGEITTVINSIAFQTNILSLNAAVEAARAGEQGRGFSVVATEVRELAQRSAEAAKEIKELIDASINRVKQGNQLVEQVSTSMDEILTSVKHVESSMTEILSASEEQTRGISQVSLAVTEMDKATQQNAAMVEQSSAVASLLTEKAGDLEQIVEQFKTAESLFSKNSTLAKPVEKSANIGLSLIKENQQDSRIKEPKTINNRHSKKMKMMIGQVFNKC</sequence>
<dbReference type="FunFam" id="1.10.287.950:FF:000001">
    <property type="entry name" value="Methyl-accepting chemotaxis sensory transducer"/>
    <property type="match status" value="1"/>
</dbReference>
<dbReference type="GO" id="GO:0007165">
    <property type="term" value="P:signal transduction"/>
    <property type="evidence" value="ECO:0007669"/>
    <property type="project" value="UniProtKB-KW"/>
</dbReference>
<dbReference type="AlphaFoldDB" id="A0ABD5LZG9"/>
<dbReference type="Pfam" id="PF00015">
    <property type="entry name" value="MCPsignal"/>
    <property type="match status" value="1"/>
</dbReference>
<keyword evidence="7" id="KW-0812">Transmembrane</keyword>
<accession>A0ABD5LZG9</accession>
<dbReference type="Gene3D" id="1.10.287.950">
    <property type="entry name" value="Methyl-accepting chemotaxis protein"/>
    <property type="match status" value="1"/>
</dbReference>
<dbReference type="PRINTS" id="PR00260">
    <property type="entry name" value="CHEMTRNSDUCR"/>
</dbReference>
<organism evidence="10">
    <name type="scientific">Proteus mirabilis</name>
    <dbReference type="NCBI Taxonomy" id="584"/>
    <lineage>
        <taxon>Bacteria</taxon>
        <taxon>Pseudomonadati</taxon>
        <taxon>Pseudomonadota</taxon>
        <taxon>Gammaproteobacteria</taxon>
        <taxon>Enterobacterales</taxon>
        <taxon>Morganellaceae</taxon>
        <taxon>Proteus</taxon>
    </lineage>
</organism>
<keyword evidence="3" id="KW-0145">Chemotaxis</keyword>
<evidence type="ECO:0000256" key="2">
    <source>
        <dbReference type="ARBA" id="ARBA00022481"/>
    </source>
</evidence>
<evidence type="ECO:0000259" key="9">
    <source>
        <dbReference type="PROSITE" id="PS50885"/>
    </source>
</evidence>
<evidence type="ECO:0000256" key="7">
    <source>
        <dbReference type="SAM" id="Phobius"/>
    </source>
</evidence>
<dbReference type="PROSITE" id="PS50885">
    <property type="entry name" value="HAMP"/>
    <property type="match status" value="1"/>
</dbReference>
<gene>
    <name evidence="10" type="ORF">I3679_022030</name>
</gene>
<comment type="similarity">
    <text evidence="5">Belongs to the methyl-accepting chemotaxis (MCP) protein family.</text>
</comment>
<dbReference type="PROSITE" id="PS50111">
    <property type="entry name" value="CHEMOTAXIS_TRANSDUC_2"/>
    <property type="match status" value="1"/>
</dbReference>
<evidence type="ECO:0000256" key="4">
    <source>
        <dbReference type="ARBA" id="ARBA00023224"/>
    </source>
</evidence>
<dbReference type="InterPro" id="IPR051310">
    <property type="entry name" value="MCP_chemotaxis"/>
</dbReference>
<evidence type="ECO:0000256" key="6">
    <source>
        <dbReference type="PROSITE-ProRule" id="PRU00284"/>
    </source>
</evidence>
<dbReference type="InterPro" id="IPR004089">
    <property type="entry name" value="MCPsignal_dom"/>
</dbReference>
<dbReference type="CDD" id="cd11386">
    <property type="entry name" value="MCP_signal"/>
    <property type="match status" value="1"/>
</dbReference>
<evidence type="ECO:0000313" key="10">
    <source>
        <dbReference type="EMBL" id="MEY2345452.1"/>
    </source>
</evidence>
<name>A0ABD5LZG9_PROMI</name>
<dbReference type="EMBL" id="JADQCH020000002">
    <property type="protein sequence ID" value="MEY2345452.1"/>
    <property type="molecule type" value="Genomic_DNA"/>
</dbReference>
<keyword evidence="7" id="KW-0472">Membrane</keyword>
<dbReference type="GO" id="GO:0005886">
    <property type="term" value="C:plasma membrane"/>
    <property type="evidence" value="ECO:0007669"/>
    <property type="project" value="UniProtKB-ARBA"/>
</dbReference>
<dbReference type="GO" id="GO:0006935">
    <property type="term" value="P:chemotaxis"/>
    <property type="evidence" value="ECO:0007669"/>
    <property type="project" value="UniProtKB-KW"/>
</dbReference>
<keyword evidence="7" id="KW-1133">Transmembrane helix</keyword>
<protein>
    <submittedName>
        <fullName evidence="10">Methyl-accepting chemotaxis protein</fullName>
    </submittedName>
</protein>
<feature type="domain" description="HAMP" evidence="9">
    <location>
        <begin position="24"/>
        <end position="78"/>
    </location>
</feature>
<evidence type="ECO:0000256" key="5">
    <source>
        <dbReference type="ARBA" id="ARBA00029447"/>
    </source>
</evidence>
<dbReference type="InterPro" id="IPR003660">
    <property type="entry name" value="HAMP_dom"/>
</dbReference>
<feature type="transmembrane region" description="Helical" evidence="7">
    <location>
        <begin position="6"/>
        <end position="22"/>
    </location>
</feature>
<evidence type="ECO:0000256" key="3">
    <source>
        <dbReference type="ARBA" id="ARBA00022500"/>
    </source>
</evidence>
<comment type="subcellular location">
    <subcellularLocation>
        <location evidence="1">Membrane</location>
    </subcellularLocation>
</comment>
<proteinExistence type="inferred from homology"/>
<dbReference type="SMART" id="SM00283">
    <property type="entry name" value="MA"/>
    <property type="match status" value="1"/>
</dbReference>
<feature type="domain" description="Methyl-accepting transducer" evidence="8">
    <location>
        <begin position="83"/>
        <end position="311"/>
    </location>
</feature>
<dbReference type="InterPro" id="IPR004090">
    <property type="entry name" value="Chemotax_Me-accpt_rcpt"/>
</dbReference>
<dbReference type="CDD" id="cd06225">
    <property type="entry name" value="HAMP"/>
    <property type="match status" value="1"/>
</dbReference>
<dbReference type="SUPFAM" id="SSF58104">
    <property type="entry name" value="Methyl-accepting chemotaxis protein (MCP) signaling domain"/>
    <property type="match status" value="1"/>
</dbReference>
<evidence type="ECO:0000259" key="8">
    <source>
        <dbReference type="PROSITE" id="PS50111"/>
    </source>
</evidence>
<keyword evidence="2" id="KW-0488">Methylation</keyword>
<dbReference type="Pfam" id="PF00672">
    <property type="entry name" value="HAMP"/>
    <property type="match status" value="1"/>
</dbReference>
<evidence type="ECO:0000256" key="1">
    <source>
        <dbReference type="ARBA" id="ARBA00004370"/>
    </source>
</evidence>